<keyword evidence="3" id="KW-1185">Reference proteome</keyword>
<dbReference type="RefSeq" id="WP_101330844.1">
    <property type="nucleotide sequence ID" value="NZ_PJNH01000001.1"/>
</dbReference>
<sequence length="123" mass="13649">MNERLRAITFGVAAVVIFMLLTSLVIALFIYFGDVTNSTLRWTTFITSVLILMVGGLIGGKMTMDKGWMTGVLIGAVYVFGILIYQFLANDQWVHHNQTLYFAIFLLASTIGSMVGVNFRKTA</sequence>
<dbReference type="OrthoDB" id="2988991at2"/>
<dbReference type="NCBIfam" id="TIGR04086">
    <property type="entry name" value="TIGR04086_membr"/>
    <property type="match status" value="1"/>
</dbReference>
<dbReference type="InterPro" id="IPR023804">
    <property type="entry name" value="DUF3792_TM"/>
</dbReference>
<dbReference type="Pfam" id="PF12670">
    <property type="entry name" value="DUF3792"/>
    <property type="match status" value="1"/>
</dbReference>
<accession>A0A2I0QYC1</accession>
<evidence type="ECO:0000313" key="2">
    <source>
        <dbReference type="EMBL" id="PKR79100.1"/>
    </source>
</evidence>
<gene>
    <name evidence="2" type="ORF">CEY16_04935</name>
</gene>
<reference evidence="2 3" key="1">
    <citation type="submission" date="2017-06" db="EMBL/GenBank/DDBJ databases">
        <title>the draft geome sequence of Illustriluteabacillus marina B3227.</title>
        <authorList>
            <person name="He R.-H."/>
            <person name="Du Z.-J."/>
        </authorList>
    </citation>
    <scope>NUCLEOTIDE SEQUENCE [LARGE SCALE GENOMIC DNA]</scope>
    <source>
        <strain evidence="2 3">B3227</strain>
    </source>
</reference>
<comment type="caution">
    <text evidence="2">The sequence shown here is derived from an EMBL/GenBank/DDBJ whole genome shotgun (WGS) entry which is preliminary data.</text>
</comment>
<feature type="transmembrane region" description="Helical" evidence="1">
    <location>
        <begin position="67"/>
        <end position="88"/>
    </location>
</feature>
<protein>
    <submittedName>
        <fullName evidence="2">TIGR04086 family membrane protein</fullName>
    </submittedName>
</protein>
<dbReference type="EMBL" id="PJNH01000001">
    <property type="protein sequence ID" value="PKR79100.1"/>
    <property type="molecule type" value="Genomic_DNA"/>
</dbReference>
<feature type="transmembrane region" description="Helical" evidence="1">
    <location>
        <begin position="7"/>
        <end position="33"/>
    </location>
</feature>
<keyword evidence="1" id="KW-0812">Transmembrane</keyword>
<dbReference type="Proteomes" id="UP000243524">
    <property type="component" value="Unassembled WGS sequence"/>
</dbReference>
<evidence type="ECO:0000313" key="3">
    <source>
        <dbReference type="Proteomes" id="UP000243524"/>
    </source>
</evidence>
<proteinExistence type="predicted"/>
<feature type="transmembrane region" description="Helical" evidence="1">
    <location>
        <begin position="100"/>
        <end position="119"/>
    </location>
</feature>
<keyword evidence="1" id="KW-0472">Membrane</keyword>
<dbReference type="AlphaFoldDB" id="A0A2I0QYC1"/>
<evidence type="ECO:0000256" key="1">
    <source>
        <dbReference type="SAM" id="Phobius"/>
    </source>
</evidence>
<organism evidence="2 3">
    <name type="scientific">Halalkalibacillus sediminis</name>
    <dbReference type="NCBI Taxonomy" id="2018042"/>
    <lineage>
        <taxon>Bacteria</taxon>
        <taxon>Bacillati</taxon>
        <taxon>Bacillota</taxon>
        <taxon>Bacilli</taxon>
        <taxon>Bacillales</taxon>
        <taxon>Bacillaceae</taxon>
        <taxon>Halalkalibacillus</taxon>
    </lineage>
</organism>
<keyword evidence="1" id="KW-1133">Transmembrane helix</keyword>
<name>A0A2I0QYC1_9BACI</name>
<feature type="transmembrane region" description="Helical" evidence="1">
    <location>
        <begin position="39"/>
        <end position="60"/>
    </location>
</feature>